<accession>A0ABR1YUB9</accession>
<proteinExistence type="predicted"/>
<evidence type="ECO:0000313" key="3">
    <source>
        <dbReference type="Proteomes" id="UP001492380"/>
    </source>
</evidence>
<dbReference type="Proteomes" id="UP001492380">
    <property type="component" value="Unassembled WGS sequence"/>
</dbReference>
<comment type="caution">
    <text evidence="2">The sequence shown here is derived from an EMBL/GenBank/DDBJ whole genome shotgun (WGS) entry which is preliminary data.</text>
</comment>
<feature type="region of interest" description="Disordered" evidence="1">
    <location>
        <begin position="246"/>
        <end position="305"/>
    </location>
</feature>
<dbReference type="InterPro" id="IPR006771">
    <property type="entry name" value="CetA-like"/>
</dbReference>
<name>A0ABR1YUB9_9PEZI</name>
<dbReference type="Pfam" id="PF04681">
    <property type="entry name" value="Bys1"/>
    <property type="match status" value="1"/>
</dbReference>
<sequence>MFGGNVGVSHVVNHCNYSVTVWLSGDRSEFEQIQKTLDAETGVFEYPYMQKDLGGGMSIKIRRNDMELEKIGQQASLMQFEYKASPDGNGSTVYDISNVNCGGRPDETMNAHYVNWEKDLTPESCPFWRDGFVLDVEDDNCWNVPCFPGAEMCTNAYYLSNDDTLDDVGGQLLNECPGNGFNMTLHLCPCRDLASPECYLAAQGGDGYYLDPNTSHSAHHPPPKTGFPTTPIDTATVQLQTTLHTHAKTTSSTPAVAMSTTAPAAKSKRGDEHKAPSSSKSSADDDSADERRHFFEALGSGFPSF</sequence>
<dbReference type="EMBL" id="JBBWRZ010000004">
    <property type="protein sequence ID" value="KAK8238374.1"/>
    <property type="molecule type" value="Genomic_DNA"/>
</dbReference>
<organism evidence="2 3">
    <name type="scientific">Phyllosticta capitalensis</name>
    <dbReference type="NCBI Taxonomy" id="121624"/>
    <lineage>
        <taxon>Eukaryota</taxon>
        <taxon>Fungi</taxon>
        <taxon>Dikarya</taxon>
        <taxon>Ascomycota</taxon>
        <taxon>Pezizomycotina</taxon>
        <taxon>Dothideomycetes</taxon>
        <taxon>Dothideomycetes incertae sedis</taxon>
        <taxon>Botryosphaeriales</taxon>
        <taxon>Phyllostictaceae</taxon>
        <taxon>Phyllosticta</taxon>
    </lineage>
</organism>
<evidence type="ECO:0000313" key="2">
    <source>
        <dbReference type="EMBL" id="KAK8238374.1"/>
    </source>
</evidence>
<keyword evidence="3" id="KW-1185">Reference proteome</keyword>
<reference evidence="2 3" key="1">
    <citation type="submission" date="2024-04" db="EMBL/GenBank/DDBJ databases">
        <title>Phyllosticta paracitricarpa is synonymous to the EU quarantine fungus P. citricarpa based on phylogenomic analyses.</title>
        <authorList>
            <consortium name="Lawrence Berkeley National Laboratory"/>
            <person name="Van Ingen-Buijs V.A."/>
            <person name="Van Westerhoven A.C."/>
            <person name="Haridas S."/>
            <person name="Skiadas P."/>
            <person name="Martin F."/>
            <person name="Groenewald J.Z."/>
            <person name="Crous P.W."/>
            <person name="Seidl M.F."/>
        </authorList>
    </citation>
    <scope>NUCLEOTIDE SEQUENCE [LARGE SCALE GENOMIC DNA]</scope>
    <source>
        <strain evidence="2 3">CBS 123374</strain>
    </source>
</reference>
<evidence type="ECO:0000256" key="1">
    <source>
        <dbReference type="SAM" id="MobiDB-lite"/>
    </source>
</evidence>
<protein>
    <submittedName>
        <fullName evidence="2">Uncharacterized protein</fullName>
    </submittedName>
</protein>
<feature type="compositionally biased region" description="Polar residues" evidence="1">
    <location>
        <begin position="246"/>
        <end position="262"/>
    </location>
</feature>
<gene>
    <name evidence="2" type="ORF">HDK90DRAFT_510004</name>
</gene>
<feature type="region of interest" description="Disordered" evidence="1">
    <location>
        <begin position="212"/>
        <end position="232"/>
    </location>
</feature>